<evidence type="ECO:0000256" key="2">
    <source>
        <dbReference type="ARBA" id="ARBA00022679"/>
    </source>
</evidence>
<dbReference type="SUPFAM" id="SSF53335">
    <property type="entry name" value="S-adenosyl-L-methionine-dependent methyltransferases"/>
    <property type="match status" value="1"/>
</dbReference>
<dbReference type="InterPro" id="IPR055135">
    <property type="entry name" value="PRMT_dom"/>
</dbReference>
<dbReference type="GO" id="GO:0042054">
    <property type="term" value="F:histone methyltransferase activity"/>
    <property type="evidence" value="ECO:0007669"/>
    <property type="project" value="TreeGrafter"/>
</dbReference>
<accession>A0A450XYS2</accession>
<dbReference type="EMBL" id="CAADFQ010000072">
    <property type="protein sequence ID" value="VFK34448.1"/>
    <property type="molecule type" value="Genomic_DNA"/>
</dbReference>
<dbReference type="Gene3D" id="3.40.50.150">
    <property type="entry name" value="Vaccinia Virus protein VP39"/>
    <property type="match status" value="1"/>
</dbReference>
<dbReference type="InterPro" id="IPR029063">
    <property type="entry name" value="SAM-dependent_MTases_sf"/>
</dbReference>
<keyword evidence="3" id="KW-0949">S-adenosyl-L-methionine</keyword>
<dbReference type="AlphaFoldDB" id="A0A450XYS2"/>
<evidence type="ECO:0000313" key="6">
    <source>
        <dbReference type="EMBL" id="VFK76759.1"/>
    </source>
</evidence>
<evidence type="ECO:0000313" key="5">
    <source>
        <dbReference type="EMBL" id="VFK34448.1"/>
    </source>
</evidence>
<protein>
    <submittedName>
        <fullName evidence="5">Type II protein arginine methyltransferase</fullName>
    </submittedName>
</protein>
<gene>
    <name evidence="6" type="ORF">BECKMB1821H_GA0114242_10734</name>
    <name evidence="5" type="ORF">BECKMB1821I_GA0114274_10724</name>
</gene>
<feature type="domain" description="Protein arginine N-methyltransferase" evidence="4">
    <location>
        <begin position="194"/>
        <end position="342"/>
    </location>
</feature>
<dbReference type="GO" id="GO:0016274">
    <property type="term" value="F:protein-arginine N-methyltransferase activity"/>
    <property type="evidence" value="ECO:0007669"/>
    <property type="project" value="InterPro"/>
</dbReference>
<evidence type="ECO:0000256" key="3">
    <source>
        <dbReference type="ARBA" id="ARBA00022691"/>
    </source>
</evidence>
<reference evidence="5" key="1">
    <citation type="submission" date="2019-02" db="EMBL/GenBank/DDBJ databases">
        <authorList>
            <person name="Gruber-Vodicka R. H."/>
            <person name="Seah K. B. B."/>
        </authorList>
    </citation>
    <scope>NUCLEOTIDE SEQUENCE</scope>
    <source>
        <strain evidence="6">BECK_BZ198</strain>
        <strain evidence="5">BECK_BZ199</strain>
    </source>
</reference>
<dbReference type="PANTHER" id="PTHR11006:SF4">
    <property type="entry name" value="PROTEIN ARGININE N-METHYLTRANSFERASE 7"/>
    <property type="match status" value="1"/>
</dbReference>
<dbReference type="InterPro" id="IPR025799">
    <property type="entry name" value="Arg_MeTrfase"/>
</dbReference>
<dbReference type="Gene3D" id="2.70.160.11">
    <property type="entry name" value="Hnrnp arginine n-methyltransferase1"/>
    <property type="match status" value="1"/>
</dbReference>
<keyword evidence="1 5" id="KW-0489">Methyltransferase</keyword>
<dbReference type="PANTHER" id="PTHR11006">
    <property type="entry name" value="PROTEIN ARGININE N-METHYLTRANSFERASE"/>
    <property type="match status" value="1"/>
</dbReference>
<name>A0A450XYS2_9GAMM</name>
<evidence type="ECO:0000259" key="4">
    <source>
        <dbReference type="Pfam" id="PF22528"/>
    </source>
</evidence>
<organism evidence="5">
    <name type="scientific">Candidatus Kentrum sp. MB</name>
    <dbReference type="NCBI Taxonomy" id="2138164"/>
    <lineage>
        <taxon>Bacteria</taxon>
        <taxon>Pseudomonadati</taxon>
        <taxon>Pseudomonadota</taxon>
        <taxon>Gammaproteobacteria</taxon>
        <taxon>Candidatus Kentrum</taxon>
    </lineage>
</organism>
<sequence length="348" mass="38950">MAQCYDWHNTSDPIGMMHHTLEKIAQNLEEKITEGEATETERLDLNRIYQQLIARWHFPMLNNPFRAGLFEQALEKVDVKDKVVLDIGSGTGLLAMMAARQGARSVVSCELNGVLANLAEQIVAKNGYRNTVTIVNAVSTDPKVLETLPEPADVIVTEIVDQGLVGENIINTLKHARQELLKPNGTIIPWKGRLYGQCVESSVMHGLNHVNETTGFDVSLFNKFSIRGHFPVGSEIWPHTYLSDPFLIYDFDFMSYDLAAKKNEMQITTTNSGTLHGVIIWFELELADGIIWSNAPAHLATSAQRWRYQESHQSTAIATFSEASKVAKGEIMKMIFDCENNMVTVDLL</sequence>
<dbReference type="EMBL" id="CAADGH010000073">
    <property type="protein sequence ID" value="VFK76759.1"/>
    <property type="molecule type" value="Genomic_DNA"/>
</dbReference>
<dbReference type="Pfam" id="PF22528">
    <property type="entry name" value="PRMT_C"/>
    <property type="match status" value="1"/>
</dbReference>
<proteinExistence type="predicted"/>
<dbReference type="CDD" id="cd02440">
    <property type="entry name" value="AdoMet_MTases"/>
    <property type="match status" value="1"/>
</dbReference>
<keyword evidence="2 5" id="KW-0808">Transferase</keyword>
<dbReference type="PROSITE" id="PS51678">
    <property type="entry name" value="SAM_MT_PRMT"/>
    <property type="match status" value="1"/>
</dbReference>
<dbReference type="Pfam" id="PF06325">
    <property type="entry name" value="PrmA"/>
    <property type="match status" value="1"/>
</dbReference>
<evidence type="ECO:0000256" key="1">
    <source>
        <dbReference type="ARBA" id="ARBA00022603"/>
    </source>
</evidence>
<dbReference type="GO" id="GO:0032259">
    <property type="term" value="P:methylation"/>
    <property type="evidence" value="ECO:0007669"/>
    <property type="project" value="UniProtKB-KW"/>
</dbReference>